<protein>
    <submittedName>
        <fullName evidence="2">Uncharacterized protein</fullName>
    </submittedName>
</protein>
<dbReference type="AlphaFoldDB" id="A0A919TH90"/>
<organism evidence="2 3">
    <name type="scientific">Paractinoplanes toevensis</name>
    <dbReference type="NCBI Taxonomy" id="571911"/>
    <lineage>
        <taxon>Bacteria</taxon>
        <taxon>Bacillati</taxon>
        <taxon>Actinomycetota</taxon>
        <taxon>Actinomycetes</taxon>
        <taxon>Micromonosporales</taxon>
        <taxon>Micromonosporaceae</taxon>
        <taxon>Paractinoplanes</taxon>
    </lineage>
</organism>
<feature type="region of interest" description="Disordered" evidence="1">
    <location>
        <begin position="1"/>
        <end position="68"/>
    </location>
</feature>
<comment type="caution">
    <text evidence="2">The sequence shown here is derived from an EMBL/GenBank/DDBJ whole genome shotgun (WGS) entry which is preliminary data.</text>
</comment>
<evidence type="ECO:0000313" key="3">
    <source>
        <dbReference type="Proteomes" id="UP000677082"/>
    </source>
</evidence>
<dbReference type="Proteomes" id="UP000677082">
    <property type="component" value="Unassembled WGS sequence"/>
</dbReference>
<proteinExistence type="predicted"/>
<sequence length="89" mass="9643">MRSLQAAQSHRERQKQLNPPRIAGLGHRTQPDEAPQVGNPAAQIESLTLNTKKPRPKPQFDSRPGLPKIKLGMRLVSQTAAAASGAMNV</sequence>
<keyword evidence="3" id="KW-1185">Reference proteome</keyword>
<reference evidence="2 3" key="1">
    <citation type="submission" date="2021-03" db="EMBL/GenBank/DDBJ databases">
        <title>Whole genome shotgun sequence of Actinoplanes toevensis NBRC 105298.</title>
        <authorList>
            <person name="Komaki H."/>
            <person name="Tamura T."/>
        </authorList>
    </citation>
    <scope>NUCLEOTIDE SEQUENCE [LARGE SCALE GENOMIC DNA]</scope>
    <source>
        <strain evidence="2 3">NBRC 105298</strain>
    </source>
</reference>
<name>A0A919TH90_9ACTN</name>
<dbReference type="EMBL" id="BOQN01000095">
    <property type="protein sequence ID" value="GIM95633.1"/>
    <property type="molecule type" value="Genomic_DNA"/>
</dbReference>
<evidence type="ECO:0000256" key="1">
    <source>
        <dbReference type="SAM" id="MobiDB-lite"/>
    </source>
</evidence>
<gene>
    <name evidence="2" type="ORF">Ato02nite_074260</name>
</gene>
<evidence type="ECO:0000313" key="2">
    <source>
        <dbReference type="EMBL" id="GIM95633.1"/>
    </source>
</evidence>
<accession>A0A919TH90</accession>